<accession>A0A1S9P870</accession>
<dbReference type="Gene3D" id="3.55.50.30">
    <property type="match status" value="1"/>
</dbReference>
<dbReference type="STRING" id="1792845.BC343_16545"/>
<dbReference type="InterPro" id="IPR012373">
    <property type="entry name" value="Ferrdict_sens_TM"/>
</dbReference>
<dbReference type="EMBL" id="MBTF01000037">
    <property type="protein sequence ID" value="OOQ57129.1"/>
    <property type="molecule type" value="Genomic_DNA"/>
</dbReference>
<dbReference type="Pfam" id="PF16344">
    <property type="entry name" value="FecR_C"/>
    <property type="match status" value="1"/>
</dbReference>
<evidence type="ECO:0008006" key="5">
    <source>
        <dbReference type="Google" id="ProtNLM"/>
    </source>
</evidence>
<evidence type="ECO:0000259" key="2">
    <source>
        <dbReference type="Pfam" id="PF16344"/>
    </source>
</evidence>
<comment type="caution">
    <text evidence="3">The sequence shown here is derived from an EMBL/GenBank/DDBJ whole genome shotgun (WGS) entry which is preliminary data.</text>
</comment>
<evidence type="ECO:0000313" key="4">
    <source>
        <dbReference type="Proteomes" id="UP000189739"/>
    </source>
</evidence>
<proteinExistence type="predicted"/>
<dbReference type="FunFam" id="2.60.120.1440:FF:000001">
    <property type="entry name" value="Putative anti-sigma factor"/>
    <property type="match status" value="1"/>
</dbReference>
<dbReference type="AlphaFoldDB" id="A0A1S9P870"/>
<dbReference type="InterPro" id="IPR006860">
    <property type="entry name" value="FecR"/>
</dbReference>
<keyword evidence="4" id="KW-1185">Reference proteome</keyword>
<dbReference type="OrthoDB" id="1099963at2"/>
<feature type="domain" description="Protein FecR C-terminal" evidence="2">
    <location>
        <begin position="318"/>
        <end position="385"/>
    </location>
</feature>
<gene>
    <name evidence="3" type="ORF">BC343_16545</name>
</gene>
<protein>
    <recommendedName>
        <fullName evidence="5">Iron dicitrate transport regulator FecR</fullName>
    </recommendedName>
</protein>
<organism evidence="3 4">
    <name type="scientific">Mucilaginibacter pedocola</name>
    <dbReference type="NCBI Taxonomy" id="1792845"/>
    <lineage>
        <taxon>Bacteria</taxon>
        <taxon>Pseudomonadati</taxon>
        <taxon>Bacteroidota</taxon>
        <taxon>Sphingobacteriia</taxon>
        <taxon>Sphingobacteriales</taxon>
        <taxon>Sphingobacteriaceae</taxon>
        <taxon>Mucilaginibacter</taxon>
    </lineage>
</organism>
<sequence>MISNKEEFIALYKKFQEGQCTPQEIEQLESYRDEMQLMGDTWENDAEDEQAVRNRVWARLHQNMERPAPQQLPRKYTWLKVAALLLLATSVGVGLVKYNNNKAEQLAAKADLPVKPAAILPGGNKAVLTMADGTTIALTDAKNGKLATEQGMQVSKAKDGVLVYSASGNAATNAEVAINTITTPRGGQYQVELADGTKVWLNAASSLRFPAAFKGKTRSVELTGEGYFEVAKNKSMPFIVKANGTNVEVLGTHFDVSAYGDDKTVTTTLLEGSVRLVKEGRTAMLIPGQQGVSVNGAAAINVQQADVEQTMAWKSGFFLFRNTYIRDIMKQASRWYDIDVEFEQGLQNKEYGGKISRYKDISELLKNLELTGTIHFKVEGRRITVMQ</sequence>
<feature type="domain" description="FecR protein" evidence="1">
    <location>
        <begin position="180"/>
        <end position="275"/>
    </location>
</feature>
<name>A0A1S9P870_9SPHI</name>
<dbReference type="PANTHER" id="PTHR30273:SF2">
    <property type="entry name" value="PROTEIN FECR"/>
    <property type="match status" value="1"/>
</dbReference>
<dbReference type="Pfam" id="PF04773">
    <property type="entry name" value="FecR"/>
    <property type="match status" value="1"/>
</dbReference>
<dbReference type="RefSeq" id="WP_078351003.1">
    <property type="nucleotide sequence ID" value="NZ_MBTF01000037.1"/>
</dbReference>
<dbReference type="PANTHER" id="PTHR30273">
    <property type="entry name" value="PERIPLASMIC SIGNAL SENSOR AND SIGMA FACTOR ACTIVATOR FECR-RELATED"/>
    <property type="match status" value="1"/>
</dbReference>
<dbReference type="InterPro" id="IPR032508">
    <property type="entry name" value="FecR_C"/>
</dbReference>
<dbReference type="Gene3D" id="2.60.120.1440">
    <property type="match status" value="1"/>
</dbReference>
<dbReference type="GO" id="GO:0016989">
    <property type="term" value="F:sigma factor antagonist activity"/>
    <property type="evidence" value="ECO:0007669"/>
    <property type="project" value="TreeGrafter"/>
</dbReference>
<evidence type="ECO:0000259" key="1">
    <source>
        <dbReference type="Pfam" id="PF04773"/>
    </source>
</evidence>
<evidence type="ECO:0000313" key="3">
    <source>
        <dbReference type="EMBL" id="OOQ57129.1"/>
    </source>
</evidence>
<dbReference type="Proteomes" id="UP000189739">
    <property type="component" value="Unassembled WGS sequence"/>
</dbReference>
<reference evidence="3 4" key="1">
    <citation type="submission" date="2016-07" db="EMBL/GenBank/DDBJ databases">
        <title>Genomic analysis of zinc-resistant bacterium Mucilaginibacter pedocola TBZ30.</title>
        <authorList>
            <person name="Huang J."/>
            <person name="Tang J."/>
        </authorList>
    </citation>
    <scope>NUCLEOTIDE SEQUENCE [LARGE SCALE GENOMIC DNA]</scope>
    <source>
        <strain evidence="3 4">TBZ30</strain>
    </source>
</reference>